<dbReference type="GO" id="GO:0044718">
    <property type="term" value="P:siderophore transmembrane transport"/>
    <property type="evidence" value="ECO:0007669"/>
    <property type="project" value="TreeGrafter"/>
</dbReference>
<dbReference type="InterPro" id="IPR036942">
    <property type="entry name" value="Beta-barrel_TonB_sf"/>
</dbReference>
<dbReference type="SUPFAM" id="SSF56935">
    <property type="entry name" value="Porins"/>
    <property type="match status" value="1"/>
</dbReference>
<reference evidence="14 15" key="1">
    <citation type="submission" date="2008-06" db="EMBL/GenBank/DDBJ databases">
        <title>Complete sequence of Chloroherpeton thalassium ATCC 35110.</title>
        <authorList>
            <consortium name="US DOE Joint Genome Institute"/>
            <person name="Lucas S."/>
            <person name="Copeland A."/>
            <person name="Lapidus A."/>
            <person name="Glavina del Rio T."/>
            <person name="Dalin E."/>
            <person name="Tice H."/>
            <person name="Bruce D."/>
            <person name="Goodwin L."/>
            <person name="Pitluck S."/>
            <person name="Schmutz J."/>
            <person name="Larimer F."/>
            <person name="Land M."/>
            <person name="Hauser L."/>
            <person name="Kyrpides N."/>
            <person name="Mikhailova N."/>
            <person name="Liu Z."/>
            <person name="Li T."/>
            <person name="Zhao F."/>
            <person name="Overmann J."/>
            <person name="Bryant D.A."/>
            <person name="Richardson P."/>
        </authorList>
    </citation>
    <scope>NUCLEOTIDE SEQUENCE [LARGE SCALE GENOMIC DNA]</scope>
    <source>
        <strain evidence="15">ATCC 35110 / GB-78</strain>
    </source>
</reference>
<dbReference type="PANTHER" id="PTHR30069:SF29">
    <property type="entry name" value="HEMOGLOBIN AND HEMOGLOBIN-HAPTOGLOBIN-BINDING PROTEIN 1-RELATED"/>
    <property type="match status" value="1"/>
</dbReference>
<dbReference type="Gene3D" id="2.40.170.20">
    <property type="entry name" value="TonB-dependent receptor, beta-barrel domain"/>
    <property type="match status" value="1"/>
</dbReference>
<evidence type="ECO:0000256" key="4">
    <source>
        <dbReference type="ARBA" id="ARBA00022692"/>
    </source>
</evidence>
<dbReference type="HOGENOM" id="CLU_404253_0_0_10"/>
<evidence type="ECO:0000256" key="3">
    <source>
        <dbReference type="ARBA" id="ARBA00022452"/>
    </source>
</evidence>
<evidence type="ECO:0000256" key="6">
    <source>
        <dbReference type="ARBA" id="ARBA00023077"/>
    </source>
</evidence>
<proteinExistence type="inferred from homology"/>
<feature type="domain" description="TonB-dependent receptor plug" evidence="13">
    <location>
        <begin position="16"/>
        <end position="133"/>
    </location>
</feature>
<evidence type="ECO:0000259" key="12">
    <source>
        <dbReference type="Pfam" id="PF00593"/>
    </source>
</evidence>
<dbReference type="GO" id="GO:0009279">
    <property type="term" value="C:cell outer membrane"/>
    <property type="evidence" value="ECO:0007669"/>
    <property type="project" value="UniProtKB-SubCell"/>
</dbReference>
<dbReference type="Pfam" id="PF07715">
    <property type="entry name" value="Plug"/>
    <property type="match status" value="1"/>
</dbReference>
<accession>B3QSQ9</accession>
<dbReference type="KEGG" id="cts:Ctha_1648"/>
<dbReference type="eggNOG" id="COG4771">
    <property type="taxonomic scope" value="Bacteria"/>
</dbReference>
<dbReference type="GO" id="GO:0015344">
    <property type="term" value="F:siderophore uptake transmembrane transporter activity"/>
    <property type="evidence" value="ECO:0007669"/>
    <property type="project" value="TreeGrafter"/>
</dbReference>
<keyword evidence="8 14" id="KW-0675">Receptor</keyword>
<evidence type="ECO:0000259" key="13">
    <source>
        <dbReference type="Pfam" id="PF07715"/>
    </source>
</evidence>
<evidence type="ECO:0000256" key="8">
    <source>
        <dbReference type="ARBA" id="ARBA00023170"/>
    </source>
</evidence>
<gene>
    <name evidence="14" type="ordered locus">Ctha_1648</name>
</gene>
<keyword evidence="15" id="KW-1185">Reference proteome</keyword>
<keyword evidence="3 10" id="KW-1134">Transmembrane beta strand</keyword>
<name>B3QSQ9_CHLT3</name>
<keyword evidence="5" id="KW-0732">Signal</keyword>
<dbReference type="Proteomes" id="UP000001208">
    <property type="component" value="Chromosome"/>
</dbReference>
<dbReference type="InterPro" id="IPR012910">
    <property type="entry name" value="Plug_dom"/>
</dbReference>
<dbReference type="InterPro" id="IPR037066">
    <property type="entry name" value="Plug_dom_sf"/>
</dbReference>
<dbReference type="PANTHER" id="PTHR30069">
    <property type="entry name" value="TONB-DEPENDENT OUTER MEMBRANE RECEPTOR"/>
    <property type="match status" value="1"/>
</dbReference>
<comment type="similarity">
    <text evidence="10 11">Belongs to the TonB-dependent receptor family.</text>
</comment>
<evidence type="ECO:0000256" key="1">
    <source>
        <dbReference type="ARBA" id="ARBA00004571"/>
    </source>
</evidence>
<dbReference type="Pfam" id="PF00593">
    <property type="entry name" value="TonB_dep_Rec_b-barrel"/>
    <property type="match status" value="1"/>
</dbReference>
<keyword evidence="9 10" id="KW-0998">Cell outer membrane</keyword>
<dbReference type="InterPro" id="IPR000531">
    <property type="entry name" value="Beta-barrel_TonB"/>
</dbReference>
<keyword evidence="2 10" id="KW-0813">Transport</keyword>
<dbReference type="STRING" id="517418.Ctha_1648"/>
<evidence type="ECO:0000313" key="14">
    <source>
        <dbReference type="EMBL" id="ACF14106.1"/>
    </source>
</evidence>
<protein>
    <submittedName>
        <fullName evidence="14">TonB-dependent receptor plug</fullName>
    </submittedName>
</protein>
<keyword evidence="4 10" id="KW-0812">Transmembrane</keyword>
<dbReference type="AlphaFoldDB" id="B3QSQ9"/>
<keyword evidence="6 11" id="KW-0798">TonB box</keyword>
<keyword evidence="7 10" id="KW-0472">Membrane</keyword>
<comment type="subcellular location">
    <subcellularLocation>
        <location evidence="1 10">Cell outer membrane</location>
        <topology evidence="1 10">Multi-pass membrane protein</topology>
    </subcellularLocation>
</comment>
<organism evidence="14 15">
    <name type="scientific">Chloroherpeton thalassium (strain ATCC 35110 / GB-78)</name>
    <dbReference type="NCBI Taxonomy" id="517418"/>
    <lineage>
        <taxon>Bacteria</taxon>
        <taxon>Pseudomonadati</taxon>
        <taxon>Chlorobiota</taxon>
        <taxon>Chlorobiia</taxon>
        <taxon>Chlorobiales</taxon>
        <taxon>Chloroherpetonaceae</taxon>
        <taxon>Chloroherpeton</taxon>
    </lineage>
</organism>
<evidence type="ECO:0000256" key="2">
    <source>
        <dbReference type="ARBA" id="ARBA00022448"/>
    </source>
</evidence>
<evidence type="ECO:0000256" key="11">
    <source>
        <dbReference type="RuleBase" id="RU003357"/>
    </source>
</evidence>
<evidence type="ECO:0000256" key="5">
    <source>
        <dbReference type="ARBA" id="ARBA00022729"/>
    </source>
</evidence>
<evidence type="ECO:0000256" key="10">
    <source>
        <dbReference type="PROSITE-ProRule" id="PRU01360"/>
    </source>
</evidence>
<dbReference type="PROSITE" id="PS52016">
    <property type="entry name" value="TONB_DEPENDENT_REC_3"/>
    <property type="match status" value="1"/>
</dbReference>
<sequence>MEVRIVTVSKKEEPIFEAPLSSTVLTADEIKNAGATSIMEALRLVPGVIVREETPGNYDIHIRGFDGLDPYALGIQKINTTTLVMVNNRIVYNDAFGGTLWDVLSVGINDVEKIEVVRGPAAALYGPNAVTGVINIITKSPNQKAGWSGSTYSQVGTYSTYLANGAVNYATEDKKFSFRLSSSMEKRDRQEVDYFVLGSESYSATPEYFSDGRTNTLVDEQFPDYELATDNYSMYAHGKYEDEDLELNILGGVSRSKLQRLYFMSSDYTLSTEKNESEFTQLAGEWNGFTFNTDYTNTRNNTLKTFDFTVRTFNVNVDYNIPITESFSIKPGLSFHYVKTISNDSTLLFSDEIITDREELSTRNGMNSSVTNTTTSGFVRGEYFINKLRLIGALRLDKFNTPDKWLLSPQILATYQVDRDLLLRASYGRAARTPFSANLFAKFIPDYKTTFVYLLSGETIPDELLVIDIFEIGGRMKVSDKLSFDVELFYAVGDDFETIEISGGDPSVIINPSSPILFSYATSTMTAKNYGMTLSMMYTPFEKMSCKAYVTLQESKIDDYNVSQNVVWRDIEDASDSSFTSENTPTVFGGFSINYLPAKKWTLNLNSYFYSAQVRTLAGVTAASEDIKANILLNTVASYEIADGIKLFANARNLLGGNRRQYGMSDRIKMTISGGLNATF</sequence>
<evidence type="ECO:0000313" key="15">
    <source>
        <dbReference type="Proteomes" id="UP000001208"/>
    </source>
</evidence>
<evidence type="ECO:0000256" key="7">
    <source>
        <dbReference type="ARBA" id="ARBA00023136"/>
    </source>
</evidence>
<evidence type="ECO:0000256" key="9">
    <source>
        <dbReference type="ARBA" id="ARBA00023237"/>
    </source>
</evidence>
<dbReference type="InterPro" id="IPR039426">
    <property type="entry name" value="TonB-dep_rcpt-like"/>
</dbReference>
<dbReference type="Gene3D" id="2.170.130.10">
    <property type="entry name" value="TonB-dependent receptor, plug domain"/>
    <property type="match status" value="1"/>
</dbReference>
<feature type="domain" description="TonB-dependent receptor-like beta-barrel" evidence="12">
    <location>
        <begin position="223"/>
        <end position="654"/>
    </location>
</feature>
<dbReference type="EMBL" id="CP001100">
    <property type="protein sequence ID" value="ACF14106.1"/>
    <property type="molecule type" value="Genomic_DNA"/>
</dbReference>